<comment type="caution">
    <text evidence="1">The sequence shown here is derived from an EMBL/GenBank/DDBJ whole genome shotgun (WGS) entry which is preliminary data.</text>
</comment>
<dbReference type="EMBL" id="JAJEQN010000062">
    <property type="protein sequence ID" value="MCC2223006.1"/>
    <property type="molecule type" value="Genomic_DNA"/>
</dbReference>
<name>A0AAE3E722_9FIRM</name>
<keyword evidence="2" id="KW-1185">Reference proteome</keyword>
<dbReference type="Proteomes" id="UP001198200">
    <property type="component" value="Unassembled WGS sequence"/>
</dbReference>
<reference evidence="1 2" key="1">
    <citation type="submission" date="2021-10" db="EMBL/GenBank/DDBJ databases">
        <title>Anaerobic single-cell dispensing facilitates the cultivation of human gut bacteria.</title>
        <authorList>
            <person name="Afrizal A."/>
        </authorList>
    </citation>
    <scope>NUCLEOTIDE SEQUENCE [LARGE SCALE GENOMIC DNA]</scope>
    <source>
        <strain evidence="1 2">CLA-AA-H224</strain>
    </source>
</reference>
<organism evidence="1 2">
    <name type="scientific">Anthropogastromicrobium aceti</name>
    <dbReference type="NCBI Taxonomy" id="2981768"/>
    <lineage>
        <taxon>Bacteria</taxon>
        <taxon>Bacillati</taxon>
        <taxon>Bacillota</taxon>
        <taxon>Clostridia</taxon>
        <taxon>Lachnospirales</taxon>
        <taxon>Lachnospiraceae</taxon>
        <taxon>Anthropogastromicrobium</taxon>
    </lineage>
</organism>
<dbReference type="Pfam" id="PF14335">
    <property type="entry name" value="DUF4391"/>
    <property type="match status" value="1"/>
</dbReference>
<dbReference type="RefSeq" id="WP_308732528.1">
    <property type="nucleotide sequence ID" value="NZ_JAJEQN010000062.1"/>
</dbReference>
<sequence>MPVPGKIDQGNTLDEQIAADEHRQKIEKEITKLEKQARAEKQPKKKFELAQQIKKLKDELR</sequence>
<proteinExistence type="predicted"/>
<gene>
    <name evidence="1" type="ORF">LKD48_15495</name>
</gene>
<evidence type="ECO:0000313" key="1">
    <source>
        <dbReference type="EMBL" id="MCC2223006.1"/>
    </source>
</evidence>
<dbReference type="InterPro" id="IPR025503">
    <property type="entry name" value="DUF4391"/>
</dbReference>
<accession>A0AAE3E722</accession>
<protein>
    <submittedName>
        <fullName evidence="1">DUF4391 domain-containing protein</fullName>
    </submittedName>
</protein>
<dbReference type="AlphaFoldDB" id="A0AAE3E722"/>
<evidence type="ECO:0000313" key="2">
    <source>
        <dbReference type="Proteomes" id="UP001198200"/>
    </source>
</evidence>